<evidence type="ECO:0000256" key="1">
    <source>
        <dbReference type="ARBA" id="ARBA00004496"/>
    </source>
</evidence>
<evidence type="ECO:0000256" key="3">
    <source>
        <dbReference type="ARBA" id="ARBA00022801"/>
    </source>
</evidence>
<evidence type="ECO:0000256" key="4">
    <source>
        <dbReference type="ARBA" id="ARBA00024201"/>
    </source>
</evidence>
<dbReference type="GO" id="GO:0005975">
    <property type="term" value="P:carbohydrate metabolic process"/>
    <property type="evidence" value="ECO:0007669"/>
    <property type="project" value="UniProtKB-ARBA"/>
</dbReference>
<dbReference type="PANTHER" id="PTHR48098:SF3">
    <property type="entry name" value="IRON(III) ENTEROBACTIN ESTERASE"/>
    <property type="match status" value="1"/>
</dbReference>
<evidence type="ECO:0000256" key="5">
    <source>
        <dbReference type="SAM" id="MobiDB-lite"/>
    </source>
</evidence>
<evidence type="ECO:0000313" key="7">
    <source>
        <dbReference type="EMBL" id="POM23708.1"/>
    </source>
</evidence>
<dbReference type="InterPro" id="IPR014756">
    <property type="entry name" value="Ig_E-set"/>
</dbReference>
<dbReference type="Proteomes" id="UP000242367">
    <property type="component" value="Unassembled WGS sequence"/>
</dbReference>
<name>A0A2P4UFC1_9ACTN</name>
<evidence type="ECO:0000313" key="8">
    <source>
        <dbReference type="Proteomes" id="UP000242367"/>
    </source>
</evidence>
<dbReference type="InterPro" id="IPR050583">
    <property type="entry name" value="Mycobacterial_A85_antigen"/>
</dbReference>
<dbReference type="RefSeq" id="WP_103562924.1">
    <property type="nucleotide sequence ID" value="NZ_MTBP01000002.1"/>
</dbReference>
<proteinExistence type="inferred from homology"/>
<sequence length="368" mass="39174">MSAPAPAQTEPFRPLEAVAAPPPVDPVRSPVVRDLGDGTHLVTFAWRGAAERVLVLVNTVSEGHRGDLAPILMDRVPGSDLWHRTFRCPSDLRATYQFHPCDGPLDAADDAAWARVRRAAVPDPLNPHRLPSWIPGAVTSLLELPGAPPQPWRDPRPGVPGGSLRTLDVAGRTVHAYLPPGDGPADLLVLLDGELWSGLVPIAPTLDNLLADGRIGPTLALLPESGGSRDADLGGPAHARFLAEDLPALAARLRTPTGRRTIAGQSLGGYAAAAAALRHPDAFGTVIAQSGAFWTDGEALTAAYAASPRQPVRFRLQVGTHEWRLRPAVRRFHAVLRDRGYDADLAEYTGGHDLACWRGGLAEALARP</sequence>
<keyword evidence="8" id="KW-1185">Reference proteome</keyword>
<dbReference type="SUPFAM" id="SSF81296">
    <property type="entry name" value="E set domains"/>
    <property type="match status" value="1"/>
</dbReference>
<comment type="similarity">
    <text evidence="4">Belongs to the Fes family.</text>
</comment>
<evidence type="ECO:0000259" key="6">
    <source>
        <dbReference type="Pfam" id="PF11806"/>
    </source>
</evidence>
<dbReference type="EMBL" id="MTBP01000002">
    <property type="protein sequence ID" value="POM23708.1"/>
    <property type="molecule type" value="Genomic_DNA"/>
</dbReference>
<dbReference type="Pfam" id="PF11806">
    <property type="entry name" value="Enterochelin_N"/>
    <property type="match status" value="1"/>
</dbReference>
<dbReference type="AlphaFoldDB" id="A0A2P4UFC1"/>
<feature type="region of interest" description="Disordered" evidence="5">
    <location>
        <begin position="1"/>
        <end position="21"/>
    </location>
</feature>
<organism evidence="7 8">
    <name type="scientific">Actinomadura rubteroloni</name>
    <dbReference type="NCBI Taxonomy" id="1926885"/>
    <lineage>
        <taxon>Bacteria</taxon>
        <taxon>Bacillati</taxon>
        <taxon>Actinomycetota</taxon>
        <taxon>Actinomycetes</taxon>
        <taxon>Streptosporangiales</taxon>
        <taxon>Thermomonosporaceae</taxon>
        <taxon>Actinomadura</taxon>
    </lineage>
</organism>
<gene>
    <name evidence="7" type="primary">fes</name>
    <name evidence="7" type="ORF">BTM25_23290</name>
</gene>
<accession>A0A2P4UFC1</accession>
<dbReference type="PANTHER" id="PTHR48098">
    <property type="entry name" value="ENTEROCHELIN ESTERASE-RELATED"/>
    <property type="match status" value="1"/>
</dbReference>
<comment type="subcellular location">
    <subcellularLocation>
        <location evidence="1">Cytoplasm</location>
    </subcellularLocation>
</comment>
<reference evidence="7 8" key="1">
    <citation type="journal article" date="2017" name="Chemistry">
        <title>Isolation, Biosynthesis and Chemical Modifications of Rubterolones A-F: Rare Tropolone Alkaloids from Actinomadura sp. 5-2.</title>
        <authorList>
            <person name="Guo H."/>
            <person name="Benndorf R."/>
            <person name="Leichnitz D."/>
            <person name="Klassen J.L."/>
            <person name="Vollmers J."/>
            <person name="Gorls H."/>
            <person name="Steinacker M."/>
            <person name="Weigel C."/>
            <person name="Dahse H.M."/>
            <person name="Kaster A.K."/>
            <person name="de Beer Z.W."/>
            <person name="Poulsen M."/>
            <person name="Beemelmanns C."/>
        </authorList>
    </citation>
    <scope>NUCLEOTIDE SEQUENCE [LARGE SCALE GENOMIC DNA]</scope>
    <source>
        <strain evidence="7 8">5-2</strain>
    </source>
</reference>
<dbReference type="InterPro" id="IPR000801">
    <property type="entry name" value="Esterase-like"/>
</dbReference>
<dbReference type="InterPro" id="IPR021764">
    <property type="entry name" value="Enterochelin_esterase_N"/>
</dbReference>
<dbReference type="InterPro" id="IPR029058">
    <property type="entry name" value="AB_hydrolase_fold"/>
</dbReference>
<keyword evidence="3" id="KW-0378">Hydrolase</keyword>
<dbReference type="GO" id="GO:0008849">
    <property type="term" value="F:enterochelin esterase activity"/>
    <property type="evidence" value="ECO:0007669"/>
    <property type="project" value="InterPro"/>
</dbReference>
<dbReference type="GO" id="GO:0006826">
    <property type="term" value="P:iron ion transport"/>
    <property type="evidence" value="ECO:0007669"/>
    <property type="project" value="InterPro"/>
</dbReference>
<dbReference type="Gene3D" id="3.40.50.1820">
    <property type="entry name" value="alpha/beta hydrolase"/>
    <property type="match status" value="1"/>
</dbReference>
<feature type="domain" description="Enterochelin esterase N-terminal" evidence="6">
    <location>
        <begin position="42"/>
        <end position="152"/>
    </location>
</feature>
<dbReference type="Pfam" id="PF00756">
    <property type="entry name" value="Esterase"/>
    <property type="match status" value="1"/>
</dbReference>
<dbReference type="Gene3D" id="2.60.40.10">
    <property type="entry name" value="Immunoglobulins"/>
    <property type="match status" value="1"/>
</dbReference>
<dbReference type="InterPro" id="IPR013783">
    <property type="entry name" value="Ig-like_fold"/>
</dbReference>
<dbReference type="GO" id="GO:0005506">
    <property type="term" value="F:iron ion binding"/>
    <property type="evidence" value="ECO:0007669"/>
    <property type="project" value="InterPro"/>
</dbReference>
<evidence type="ECO:0000256" key="2">
    <source>
        <dbReference type="ARBA" id="ARBA00022490"/>
    </source>
</evidence>
<comment type="caution">
    <text evidence="7">The sequence shown here is derived from an EMBL/GenBank/DDBJ whole genome shotgun (WGS) entry which is preliminary data.</text>
</comment>
<dbReference type="SUPFAM" id="SSF53474">
    <property type="entry name" value="alpha/beta-Hydrolases"/>
    <property type="match status" value="1"/>
</dbReference>
<dbReference type="GO" id="GO:0005737">
    <property type="term" value="C:cytoplasm"/>
    <property type="evidence" value="ECO:0007669"/>
    <property type="project" value="UniProtKB-SubCell"/>
</dbReference>
<keyword evidence="2" id="KW-0963">Cytoplasm</keyword>
<protein>
    <submittedName>
        <fullName evidence="7">Enterochelin esterase</fullName>
    </submittedName>
</protein>